<reference evidence="2" key="1">
    <citation type="journal article" date="2019" name="Int. J. Syst. Evol. Microbiol.">
        <title>The Global Catalogue of Microorganisms (GCM) 10K type strain sequencing project: providing services to taxonomists for standard genome sequencing and annotation.</title>
        <authorList>
            <consortium name="The Broad Institute Genomics Platform"/>
            <consortium name="The Broad Institute Genome Sequencing Center for Infectious Disease"/>
            <person name="Wu L."/>
            <person name="Ma J."/>
        </authorList>
    </citation>
    <scope>NUCLEOTIDE SEQUENCE [LARGE SCALE GENOMIC DNA]</scope>
    <source>
        <strain evidence="2">CCM 8937</strain>
    </source>
</reference>
<sequence length="221" mass="24891">MKKDAFWKVARQIASQAHLKQVDQAGRPAIEQAQAMIALIEKDFFFQWLLTASVQYRSNNPAYIEAHFSKSGISLTEAESPAVDLYTTSGPVDIVRSIVEDKIRQQLTHTLIASTYLHDILQISAYTVADLRAQGIPESVIVIVTILTQSKVVSKRDQLIRIRRNDLATIVKLAELDQQQHDILAMPTTAETVHRLQENRRAMVILQSKYCLAVSQLVPNE</sequence>
<accession>A0ABW4BQI8</accession>
<proteinExistence type="predicted"/>
<name>A0ABW4BQI8_9LACO</name>
<evidence type="ECO:0000313" key="2">
    <source>
        <dbReference type="Proteomes" id="UP001597191"/>
    </source>
</evidence>
<protein>
    <submittedName>
        <fullName evidence="1">Uncharacterized protein</fullName>
    </submittedName>
</protein>
<gene>
    <name evidence="1" type="ORF">ACFQ4R_09715</name>
</gene>
<dbReference type="RefSeq" id="WP_125649729.1">
    <property type="nucleotide sequence ID" value="NZ_JBHTOH010000089.1"/>
</dbReference>
<dbReference type="Gene3D" id="1.10.3210.10">
    <property type="entry name" value="Hypothetical protein af1432"/>
    <property type="match status" value="1"/>
</dbReference>
<organism evidence="1 2">
    <name type="scientific">Lapidilactobacillus gannanensis</name>
    <dbReference type="NCBI Taxonomy" id="2486002"/>
    <lineage>
        <taxon>Bacteria</taxon>
        <taxon>Bacillati</taxon>
        <taxon>Bacillota</taxon>
        <taxon>Bacilli</taxon>
        <taxon>Lactobacillales</taxon>
        <taxon>Lactobacillaceae</taxon>
        <taxon>Lapidilactobacillus</taxon>
    </lineage>
</organism>
<dbReference type="Proteomes" id="UP001597191">
    <property type="component" value="Unassembled WGS sequence"/>
</dbReference>
<dbReference type="EMBL" id="JBHTOH010000089">
    <property type="protein sequence ID" value="MFD1411860.1"/>
    <property type="molecule type" value="Genomic_DNA"/>
</dbReference>
<comment type="caution">
    <text evidence="1">The sequence shown here is derived from an EMBL/GenBank/DDBJ whole genome shotgun (WGS) entry which is preliminary data.</text>
</comment>
<evidence type="ECO:0000313" key="1">
    <source>
        <dbReference type="EMBL" id="MFD1411860.1"/>
    </source>
</evidence>
<keyword evidence="2" id="KW-1185">Reference proteome</keyword>